<name>A0A8X6PN72_NEPPI</name>
<gene>
    <name evidence="2" type="ORF">NPIL_593541</name>
</gene>
<accession>A0A8X6PN72</accession>
<evidence type="ECO:0000313" key="3">
    <source>
        <dbReference type="Proteomes" id="UP000887013"/>
    </source>
</evidence>
<protein>
    <submittedName>
        <fullName evidence="2">Uncharacterized protein</fullName>
    </submittedName>
</protein>
<dbReference type="AlphaFoldDB" id="A0A8X6PN72"/>
<evidence type="ECO:0000256" key="1">
    <source>
        <dbReference type="SAM" id="MobiDB-lite"/>
    </source>
</evidence>
<reference evidence="2" key="1">
    <citation type="submission" date="2020-08" db="EMBL/GenBank/DDBJ databases">
        <title>Multicomponent nature underlies the extraordinary mechanical properties of spider dragline silk.</title>
        <authorList>
            <person name="Kono N."/>
            <person name="Nakamura H."/>
            <person name="Mori M."/>
            <person name="Yoshida Y."/>
            <person name="Ohtoshi R."/>
            <person name="Malay A.D."/>
            <person name="Moran D.A.P."/>
            <person name="Tomita M."/>
            <person name="Numata K."/>
            <person name="Arakawa K."/>
        </authorList>
    </citation>
    <scope>NUCLEOTIDE SEQUENCE</scope>
</reference>
<feature type="region of interest" description="Disordered" evidence="1">
    <location>
        <begin position="1"/>
        <end position="43"/>
    </location>
</feature>
<feature type="compositionally biased region" description="Low complexity" evidence="1">
    <location>
        <begin position="9"/>
        <end position="25"/>
    </location>
</feature>
<comment type="caution">
    <text evidence="2">The sequence shown here is derived from an EMBL/GenBank/DDBJ whole genome shotgun (WGS) entry which is preliminary data.</text>
</comment>
<keyword evidence="3" id="KW-1185">Reference proteome</keyword>
<organism evidence="2 3">
    <name type="scientific">Nephila pilipes</name>
    <name type="common">Giant wood spider</name>
    <name type="synonym">Nephila maculata</name>
    <dbReference type="NCBI Taxonomy" id="299642"/>
    <lineage>
        <taxon>Eukaryota</taxon>
        <taxon>Metazoa</taxon>
        <taxon>Ecdysozoa</taxon>
        <taxon>Arthropoda</taxon>
        <taxon>Chelicerata</taxon>
        <taxon>Arachnida</taxon>
        <taxon>Araneae</taxon>
        <taxon>Araneomorphae</taxon>
        <taxon>Entelegynae</taxon>
        <taxon>Araneoidea</taxon>
        <taxon>Nephilidae</taxon>
        <taxon>Nephila</taxon>
    </lineage>
</organism>
<evidence type="ECO:0000313" key="2">
    <source>
        <dbReference type="EMBL" id="GFT76700.1"/>
    </source>
</evidence>
<sequence length="68" mass="7563">MVPGRPPLSSCSSCSSSGISQEEIQSPPPPEQGMMATRESLSDEQKLFADDWIERKRRLECPKQGAKR</sequence>
<dbReference type="EMBL" id="BMAW01022174">
    <property type="protein sequence ID" value="GFT76700.1"/>
    <property type="molecule type" value="Genomic_DNA"/>
</dbReference>
<dbReference type="Proteomes" id="UP000887013">
    <property type="component" value="Unassembled WGS sequence"/>
</dbReference>
<proteinExistence type="predicted"/>